<protein>
    <submittedName>
        <fullName evidence="1">Uncharacterized protein</fullName>
    </submittedName>
</protein>
<sequence length="78" mass="8874">MNKEYHIGQCLVCHQGMLEIVKEKTSGKIFVACDECEAEWENPEDALKKVNGTRGKYGAVSGVTLNEIQALRWDKYIR</sequence>
<organism evidence="1">
    <name type="scientific">bioreactor metagenome</name>
    <dbReference type="NCBI Taxonomy" id="1076179"/>
    <lineage>
        <taxon>unclassified sequences</taxon>
        <taxon>metagenomes</taxon>
        <taxon>ecological metagenomes</taxon>
    </lineage>
</organism>
<gene>
    <name evidence="1" type="ORF">SDC9_97180</name>
</gene>
<dbReference type="EMBL" id="VSSQ01012974">
    <property type="protein sequence ID" value="MPM50441.1"/>
    <property type="molecule type" value="Genomic_DNA"/>
</dbReference>
<evidence type="ECO:0000313" key="1">
    <source>
        <dbReference type="EMBL" id="MPM50441.1"/>
    </source>
</evidence>
<name>A0A645ADT2_9ZZZZ</name>
<accession>A0A645ADT2</accession>
<reference evidence="1" key="1">
    <citation type="submission" date="2019-08" db="EMBL/GenBank/DDBJ databases">
        <authorList>
            <person name="Kucharzyk K."/>
            <person name="Murdoch R.W."/>
            <person name="Higgins S."/>
            <person name="Loffler F."/>
        </authorList>
    </citation>
    <scope>NUCLEOTIDE SEQUENCE</scope>
</reference>
<dbReference type="AlphaFoldDB" id="A0A645ADT2"/>
<comment type="caution">
    <text evidence="1">The sequence shown here is derived from an EMBL/GenBank/DDBJ whole genome shotgun (WGS) entry which is preliminary data.</text>
</comment>
<proteinExistence type="predicted"/>